<dbReference type="RefSeq" id="WP_148697006.1">
    <property type="nucleotide sequence ID" value="NZ_CP017834.1"/>
</dbReference>
<gene>
    <name evidence="3" type="ORF">AXG55_04905</name>
</gene>
<dbReference type="OrthoDB" id="9795612at2"/>
<dbReference type="AlphaFoldDB" id="A0A1L4CZB5"/>
<name>A0A1L4CZB5_9BACT</name>
<dbReference type="KEGG" id="saqi:AXG55_04905"/>
<dbReference type="Gene3D" id="3.30.700.10">
    <property type="entry name" value="Glycoprotein, Type 4 Pilin"/>
    <property type="match status" value="1"/>
</dbReference>
<accession>A0A1L4CZB5</accession>
<dbReference type="NCBIfam" id="TIGR02532">
    <property type="entry name" value="IV_pilin_GFxxxE"/>
    <property type="match status" value="1"/>
</dbReference>
<dbReference type="InterPro" id="IPR045584">
    <property type="entry name" value="Pilin-like"/>
</dbReference>
<dbReference type="InterPro" id="IPR013545">
    <property type="entry name" value="T2SS_protein-GspG_C"/>
</dbReference>
<evidence type="ECO:0000259" key="2">
    <source>
        <dbReference type="Pfam" id="PF08334"/>
    </source>
</evidence>
<keyword evidence="1" id="KW-0812">Transmembrane</keyword>
<keyword evidence="4" id="KW-1185">Reference proteome</keyword>
<evidence type="ECO:0000313" key="4">
    <source>
        <dbReference type="Proteomes" id="UP000184731"/>
    </source>
</evidence>
<protein>
    <recommendedName>
        <fullName evidence="2">Type II secretion system protein GspG C-terminal domain-containing protein</fullName>
    </recommendedName>
</protein>
<evidence type="ECO:0000313" key="3">
    <source>
        <dbReference type="EMBL" id="APJ03275.1"/>
    </source>
</evidence>
<organism evidence="3 4">
    <name type="scientific">Silvanigrella aquatica</name>
    <dbReference type="NCBI Taxonomy" id="1915309"/>
    <lineage>
        <taxon>Bacteria</taxon>
        <taxon>Pseudomonadati</taxon>
        <taxon>Bdellovibrionota</taxon>
        <taxon>Oligoflexia</taxon>
        <taxon>Silvanigrellales</taxon>
        <taxon>Silvanigrellaceae</taxon>
        <taxon>Silvanigrella</taxon>
    </lineage>
</organism>
<feature type="transmembrane region" description="Helical" evidence="1">
    <location>
        <begin position="21"/>
        <end position="40"/>
    </location>
</feature>
<reference evidence="3 4" key="1">
    <citation type="submission" date="2016-10" db="EMBL/GenBank/DDBJ databases">
        <title>Silvanigrella aquatica sp. nov., isolated from a freshwater lake located in the Black Forest, Germany, description of Silvanigrellaceae fam. nov., Silvanigrellales ord. nov., reclassification of the order Bdellovibrionales in the class Oligoflexia, reclassification of the families Bacteriovoracaceae and Halobacteriovoraceae in the new order Bacteriovoracales ord. nov., and reclassification of the family Pseudobacteriovoracaceae in the order Oligoflexiales.</title>
        <authorList>
            <person name="Hahn M.W."/>
            <person name="Schmidt J."/>
            <person name="Koll U."/>
            <person name="Rohde M."/>
            <person name="Verbag S."/>
            <person name="Pitt A."/>
            <person name="Nakai R."/>
            <person name="Naganuma T."/>
            <person name="Lang E."/>
        </authorList>
    </citation>
    <scope>NUCLEOTIDE SEQUENCE [LARGE SCALE GENOMIC DNA]</scope>
    <source>
        <strain evidence="3 4">MWH-Nonnen-W8red</strain>
    </source>
</reference>
<feature type="domain" description="Type II secretion system protein GspG C-terminal" evidence="2">
    <location>
        <begin position="43"/>
        <end position="128"/>
    </location>
</feature>
<dbReference type="InterPro" id="IPR012902">
    <property type="entry name" value="N_methyl_site"/>
</dbReference>
<keyword evidence="1" id="KW-1133">Transmembrane helix</keyword>
<proteinExistence type="predicted"/>
<dbReference type="SUPFAM" id="SSF54523">
    <property type="entry name" value="Pili subunits"/>
    <property type="match status" value="1"/>
</dbReference>
<dbReference type="PROSITE" id="PS00409">
    <property type="entry name" value="PROKAR_NTER_METHYL"/>
    <property type="match status" value="1"/>
</dbReference>
<dbReference type="EMBL" id="CP017834">
    <property type="protein sequence ID" value="APJ03275.1"/>
    <property type="molecule type" value="Genomic_DNA"/>
</dbReference>
<evidence type="ECO:0000256" key="1">
    <source>
        <dbReference type="SAM" id="Phobius"/>
    </source>
</evidence>
<dbReference type="STRING" id="1915309.AXG55_04905"/>
<dbReference type="Pfam" id="PF07963">
    <property type="entry name" value="N_methyl"/>
    <property type="match status" value="1"/>
</dbReference>
<dbReference type="Pfam" id="PF08334">
    <property type="entry name" value="T2SSG"/>
    <property type="match status" value="1"/>
</dbReference>
<dbReference type="Proteomes" id="UP000184731">
    <property type="component" value="Chromosome"/>
</dbReference>
<keyword evidence="1" id="KW-0472">Membrane</keyword>
<sequence length="152" mass="15982">MKIKNFFKLKKSVNPQAGFSLIEIIIVVAIIGTLMGIIVARISGGTDNAKSGITDTKAYTIQSKLIQYQLATGKFPTTAQGLSALTTNPGTPIASDDDLKDGWGNAFEYKLTPKGPYIASYGSEGTPNSPTSLCYLNGKKVDCKGSEAGAAN</sequence>